<evidence type="ECO:0000256" key="6">
    <source>
        <dbReference type="ARBA" id="ARBA00022692"/>
    </source>
</evidence>
<evidence type="ECO:0000256" key="5">
    <source>
        <dbReference type="ARBA" id="ARBA00022558"/>
    </source>
</evidence>
<dbReference type="Proteomes" id="UP001490940">
    <property type="component" value="Unassembled WGS sequence"/>
</dbReference>
<evidence type="ECO:0000256" key="7">
    <source>
        <dbReference type="ARBA" id="ARBA00022729"/>
    </source>
</evidence>
<dbReference type="Pfam" id="PF13953">
    <property type="entry name" value="PapC_C"/>
    <property type="match status" value="1"/>
</dbReference>
<evidence type="ECO:0000256" key="2">
    <source>
        <dbReference type="ARBA" id="ARBA00008064"/>
    </source>
</evidence>
<comment type="caution">
    <text evidence="14">The sequence shown here is derived from an EMBL/GenBank/DDBJ whole genome shotgun (WGS) entry which is preliminary data.</text>
</comment>
<dbReference type="InterPro" id="IPR000015">
    <property type="entry name" value="Fimb_usher"/>
</dbReference>
<keyword evidence="4" id="KW-1134">Transmembrane beta strand</keyword>
<comment type="similarity">
    <text evidence="2 10">Belongs to the fimbrial export usher family.</text>
</comment>
<feature type="domain" description="PapC-like C-terminal" evidence="12">
    <location>
        <begin position="759"/>
        <end position="826"/>
    </location>
</feature>
<dbReference type="InterPro" id="IPR025885">
    <property type="entry name" value="PapC_N"/>
</dbReference>
<dbReference type="InterPro" id="IPR018030">
    <property type="entry name" value="Fimbrial_membr_usher_CS"/>
</dbReference>
<dbReference type="InterPro" id="IPR042186">
    <property type="entry name" value="FimD_plug_dom"/>
</dbReference>
<keyword evidence="6 10" id="KW-0812">Transmembrane</keyword>
<evidence type="ECO:0000256" key="11">
    <source>
        <dbReference type="SAM" id="SignalP"/>
    </source>
</evidence>
<evidence type="ECO:0000256" key="1">
    <source>
        <dbReference type="ARBA" id="ARBA00004571"/>
    </source>
</evidence>
<keyword evidence="5 10" id="KW-1029">Fimbrium biogenesis</keyword>
<evidence type="ECO:0000256" key="8">
    <source>
        <dbReference type="ARBA" id="ARBA00023136"/>
    </source>
</evidence>
<dbReference type="Gene3D" id="2.60.40.2070">
    <property type="match status" value="1"/>
</dbReference>
<evidence type="ECO:0000313" key="14">
    <source>
        <dbReference type="EMBL" id="MEM0706914.1"/>
    </source>
</evidence>
<evidence type="ECO:0000256" key="10">
    <source>
        <dbReference type="RuleBase" id="RU003884"/>
    </source>
</evidence>
<dbReference type="EMBL" id="JBCGUG010000022">
    <property type="protein sequence ID" value="MEM0706914.1"/>
    <property type="molecule type" value="Genomic_DNA"/>
</dbReference>
<evidence type="ECO:0000256" key="9">
    <source>
        <dbReference type="ARBA" id="ARBA00023237"/>
    </source>
</evidence>
<keyword evidence="9 10" id="KW-0998">Cell outer membrane</keyword>
<dbReference type="RefSeq" id="WP_342698420.1">
    <property type="nucleotide sequence ID" value="NZ_JBCGUG010000022.1"/>
</dbReference>
<dbReference type="PANTHER" id="PTHR30451">
    <property type="entry name" value="OUTER MEMBRANE USHER PROTEIN"/>
    <property type="match status" value="1"/>
</dbReference>
<dbReference type="SUPFAM" id="SSF141729">
    <property type="entry name" value="FimD N-terminal domain-like"/>
    <property type="match status" value="1"/>
</dbReference>
<feature type="signal peptide" evidence="11">
    <location>
        <begin position="1"/>
        <end position="40"/>
    </location>
</feature>
<accession>A0ABU9PNJ7</accession>
<evidence type="ECO:0000313" key="15">
    <source>
        <dbReference type="Proteomes" id="UP001490940"/>
    </source>
</evidence>
<feature type="chain" id="PRO_5047024963" evidence="11">
    <location>
        <begin position="41"/>
        <end position="842"/>
    </location>
</feature>
<keyword evidence="7 11" id="KW-0732">Signal</keyword>
<comment type="subcellular location">
    <subcellularLocation>
        <location evidence="1 10">Cell outer membrane</location>
        <topology evidence="1 10">Multi-pass membrane protein</topology>
    </subcellularLocation>
</comment>
<gene>
    <name evidence="14" type="ORF">AAGT82_21190</name>
</gene>
<dbReference type="PROSITE" id="PS01151">
    <property type="entry name" value="FIMBRIAL_USHER"/>
    <property type="match status" value="1"/>
</dbReference>
<dbReference type="Pfam" id="PF13954">
    <property type="entry name" value="PapC_N"/>
    <property type="match status" value="1"/>
</dbReference>
<evidence type="ECO:0000259" key="13">
    <source>
        <dbReference type="Pfam" id="PF13954"/>
    </source>
</evidence>
<keyword evidence="3 10" id="KW-0813">Transport</keyword>
<dbReference type="Gene3D" id="2.60.40.3110">
    <property type="match status" value="1"/>
</dbReference>
<proteinExistence type="inferred from homology"/>
<reference evidence="14 15" key="1">
    <citation type="submission" date="2024-04" db="EMBL/GenBank/DDBJ databases">
        <title>Draft genome sequence of a multidrug-resistant Enterobacter quasihormaechei Hakim RU_CBWE strain isolated from pond surface water at the University of Rajshahi in Bangladesh.</title>
        <authorList>
            <person name="Raihan J."/>
            <person name="Islam M.S."/>
            <person name="Khan M.U."/>
            <person name="Romance M."/>
            <person name="Haque M.H."/>
        </authorList>
    </citation>
    <scope>NUCLEOTIDE SEQUENCE [LARGE SCALE GENOMIC DNA]</scope>
    <source>
        <strain evidence="14 15">Hakim RU_CBWE</strain>
    </source>
</reference>
<dbReference type="Gene3D" id="2.60.40.2610">
    <property type="entry name" value="Outer membrane usher protein FimD, plug domain"/>
    <property type="match status" value="1"/>
</dbReference>
<keyword evidence="8 10" id="KW-0472">Membrane</keyword>
<dbReference type="Gene3D" id="3.10.20.410">
    <property type="match status" value="1"/>
</dbReference>
<evidence type="ECO:0000259" key="12">
    <source>
        <dbReference type="Pfam" id="PF13953"/>
    </source>
</evidence>
<name>A0ABU9PNJ7_9ENTR</name>
<dbReference type="PANTHER" id="PTHR30451:SF21">
    <property type="entry name" value="FIMBRIAL USHER DOMAIN-CONTAINING PROTEIN YDET-RELATED"/>
    <property type="match status" value="1"/>
</dbReference>
<sequence length="842" mass="92164">MISVPLPPPALSRFNTMPFRLFRYAPLSVLLLSFSRAGMAEDYFDPAALELSSSEQKTADLHYFSEKGGQMPGTWLVTLEINGREERHQEITFVNEKGRLQPVFSLSLLEALGVNVSAIPAFSRLHEGETFTHLDDFIPAARTSYDFNQQRLFISLPQAAMKHRSRGYVPQSQWDDGIPAAFVDYSLSGGQARHQSGVTTSSYLSLRNGVNLGAWRLRNTSAWSHSDSGGDRFQSQSSWLTRDIRSLNSQLRIGDAWTAGDVFDSVAFRGVQLSSSESMLPDSQRGFAPTIRGVAHSFAKVSVSQNGYVIYETWVAAGPFIINDLFPGAQSGDLQVTVTESDGSTRVFTQPYSAVPFMRRQGSLKYSLNAGRFHSGSSDARSPEFVEGAFFYGLLSRMTVYGGFRTANNYQAGAIGIGRGFGAFGSLGIDDTLAKSRLPNGKSAMGQAWRIQYQKDFSATGTAFNLASYRYASRNYYEFNELNQSDSQQLQLNNRRSRSQVTFSQTLGQFGSLNVSAWMQDYWHTSGQDKTIHIGWYTSWRGISWGAGYDYTDSALEQHPDRTVSFNVNVPLGNWLPGSSVSYYANHNNRGMTTQQVSLNGSALANRNLNYSVQQSKTSEGEADSTSLALQYNGGYGNVSLGYDHSRNGSNASLGLAGGVIATQYGVTLSQPLGDTVALLRVPGAANVEPEGYNGIHTDSRGYAVMPTLSAYRKNTVNLDTATLGENVDVEQSGLTLIPTSGAVVLANYTTHIGYRVLFSLRYHGEPLPFGAQAEVVEQNRRSANRSMVADGGQAYLSGVPERGTLRVTWYEGGEQHQCQTPFRLGEAHMAPGIATLSLACH</sequence>
<dbReference type="InterPro" id="IPR043142">
    <property type="entry name" value="PapC-like_C_sf"/>
</dbReference>
<feature type="domain" description="PapC N-terminal" evidence="13">
    <location>
        <begin position="43"/>
        <end position="188"/>
    </location>
</feature>
<organism evidence="14 15">
    <name type="scientific">Enterobacter quasihormaechei</name>
    <dbReference type="NCBI Taxonomy" id="2529382"/>
    <lineage>
        <taxon>Bacteria</taxon>
        <taxon>Pseudomonadati</taxon>
        <taxon>Pseudomonadota</taxon>
        <taxon>Gammaproteobacteria</taxon>
        <taxon>Enterobacterales</taxon>
        <taxon>Enterobacteriaceae</taxon>
        <taxon>Enterobacter</taxon>
    </lineage>
</organism>
<dbReference type="Pfam" id="PF00577">
    <property type="entry name" value="Usher"/>
    <property type="match status" value="1"/>
</dbReference>
<keyword evidence="15" id="KW-1185">Reference proteome</keyword>
<evidence type="ECO:0000256" key="3">
    <source>
        <dbReference type="ARBA" id="ARBA00022448"/>
    </source>
</evidence>
<dbReference type="InterPro" id="IPR025949">
    <property type="entry name" value="PapC-like_C"/>
</dbReference>
<dbReference type="InterPro" id="IPR037224">
    <property type="entry name" value="PapC_N_sf"/>
</dbReference>
<protein>
    <submittedName>
        <fullName evidence="14">Fimbria/pilus outer membrane usher protein</fullName>
    </submittedName>
</protein>
<evidence type="ECO:0000256" key="4">
    <source>
        <dbReference type="ARBA" id="ARBA00022452"/>
    </source>
</evidence>